<feature type="domain" description="SH3" evidence="8">
    <location>
        <begin position="1"/>
        <end position="60"/>
    </location>
</feature>
<feature type="compositionally biased region" description="Basic and acidic residues" evidence="7">
    <location>
        <begin position="76"/>
        <end position="85"/>
    </location>
</feature>
<dbReference type="GO" id="GO:0005525">
    <property type="term" value="F:GTP binding"/>
    <property type="evidence" value="ECO:0007669"/>
    <property type="project" value="UniProtKB-KW"/>
</dbReference>
<feature type="domain" description="AIG1-type G" evidence="9">
    <location>
        <begin position="153"/>
        <end position="357"/>
    </location>
</feature>
<evidence type="ECO:0000256" key="2">
    <source>
        <dbReference type="ARBA" id="ARBA00022443"/>
    </source>
</evidence>
<comment type="similarity">
    <text evidence="1">Belongs to the TRAFAC class TrmE-Era-EngA-EngB-Septin-like GTPase superfamily. AIG1/Toc34/Toc159-like paraseptin GTPase family. IAN subfamily.</text>
</comment>
<keyword evidence="4" id="KW-0342">GTP-binding</keyword>
<dbReference type="SUPFAM" id="SSF50044">
    <property type="entry name" value="SH3-domain"/>
    <property type="match status" value="1"/>
</dbReference>
<feature type="region of interest" description="Disordered" evidence="7">
    <location>
        <begin position="75"/>
        <end position="95"/>
    </location>
</feature>
<evidence type="ECO:0000256" key="6">
    <source>
        <dbReference type="SAM" id="Coils"/>
    </source>
</evidence>
<organism evidence="10 11">
    <name type="scientific">Mytilus edulis</name>
    <name type="common">Blue mussel</name>
    <dbReference type="NCBI Taxonomy" id="6550"/>
    <lineage>
        <taxon>Eukaryota</taxon>
        <taxon>Metazoa</taxon>
        <taxon>Spiralia</taxon>
        <taxon>Lophotrochozoa</taxon>
        <taxon>Mollusca</taxon>
        <taxon>Bivalvia</taxon>
        <taxon>Autobranchia</taxon>
        <taxon>Pteriomorphia</taxon>
        <taxon>Mytilida</taxon>
        <taxon>Mytiloidea</taxon>
        <taxon>Mytilidae</taxon>
        <taxon>Mytilinae</taxon>
        <taxon>Mytilus</taxon>
    </lineage>
</organism>
<accession>A0A8S3RUM0</accession>
<dbReference type="PROSITE" id="PS50002">
    <property type="entry name" value="SH3"/>
    <property type="match status" value="1"/>
</dbReference>
<keyword evidence="3" id="KW-0547">Nucleotide-binding</keyword>
<evidence type="ECO:0000313" key="11">
    <source>
        <dbReference type="Proteomes" id="UP000683360"/>
    </source>
</evidence>
<protein>
    <submittedName>
        <fullName evidence="10">GTPase IMAP family member 7</fullName>
    </submittedName>
</protein>
<evidence type="ECO:0000256" key="1">
    <source>
        <dbReference type="ARBA" id="ARBA00008535"/>
    </source>
</evidence>
<comment type="caution">
    <text evidence="10">The sequence shown here is derived from an EMBL/GenBank/DDBJ whole genome shotgun (WGS) entry which is preliminary data.</text>
</comment>
<dbReference type="OrthoDB" id="6123602at2759"/>
<reference evidence="10" key="1">
    <citation type="submission" date="2021-03" db="EMBL/GenBank/DDBJ databases">
        <authorList>
            <person name="Bekaert M."/>
        </authorList>
    </citation>
    <scope>NUCLEOTIDE SEQUENCE</scope>
</reference>
<gene>
    <name evidence="10" type="ORF">MEDL_24542</name>
</gene>
<dbReference type="CDD" id="cd00174">
    <property type="entry name" value="SH3"/>
    <property type="match status" value="1"/>
</dbReference>
<evidence type="ECO:0000259" key="9">
    <source>
        <dbReference type="PROSITE" id="PS51720"/>
    </source>
</evidence>
<dbReference type="SUPFAM" id="SSF52540">
    <property type="entry name" value="P-loop containing nucleoside triphosphate hydrolases"/>
    <property type="match status" value="1"/>
</dbReference>
<evidence type="ECO:0000256" key="7">
    <source>
        <dbReference type="SAM" id="MobiDB-lite"/>
    </source>
</evidence>
<evidence type="ECO:0000256" key="3">
    <source>
        <dbReference type="ARBA" id="ARBA00022741"/>
    </source>
</evidence>
<dbReference type="Gene3D" id="2.30.30.40">
    <property type="entry name" value="SH3 Domains"/>
    <property type="match status" value="1"/>
</dbReference>
<dbReference type="Gene3D" id="3.40.50.300">
    <property type="entry name" value="P-loop containing nucleotide triphosphate hydrolases"/>
    <property type="match status" value="1"/>
</dbReference>
<dbReference type="InterPro" id="IPR045058">
    <property type="entry name" value="GIMA/IAN/Toc"/>
</dbReference>
<dbReference type="PROSITE" id="PS51720">
    <property type="entry name" value="G_AIG1"/>
    <property type="match status" value="1"/>
</dbReference>
<dbReference type="PANTHER" id="PTHR10903">
    <property type="entry name" value="GTPASE, IMAP FAMILY MEMBER-RELATED"/>
    <property type="match status" value="1"/>
</dbReference>
<evidence type="ECO:0000313" key="10">
    <source>
        <dbReference type="EMBL" id="CAG2210469.1"/>
    </source>
</evidence>
<dbReference type="CDD" id="cd01852">
    <property type="entry name" value="AIG1"/>
    <property type="match status" value="1"/>
</dbReference>
<feature type="coiled-coil region" evidence="6">
    <location>
        <begin position="472"/>
        <end position="514"/>
    </location>
</feature>
<dbReference type="Proteomes" id="UP000683360">
    <property type="component" value="Unassembled WGS sequence"/>
</dbReference>
<dbReference type="Pfam" id="PF04548">
    <property type="entry name" value="AIG1"/>
    <property type="match status" value="1"/>
</dbReference>
<name>A0A8S3RUM0_MYTED</name>
<dbReference type="EMBL" id="CAJPWZ010001232">
    <property type="protein sequence ID" value="CAG2210469.1"/>
    <property type="molecule type" value="Genomic_DNA"/>
</dbReference>
<evidence type="ECO:0000256" key="4">
    <source>
        <dbReference type="ARBA" id="ARBA00023134"/>
    </source>
</evidence>
<evidence type="ECO:0000256" key="5">
    <source>
        <dbReference type="PROSITE-ProRule" id="PRU00192"/>
    </source>
</evidence>
<keyword evidence="2 5" id="KW-0728">SH3 domain</keyword>
<keyword evidence="6" id="KW-0175">Coiled coil</keyword>
<dbReference type="InterPro" id="IPR027417">
    <property type="entry name" value="P-loop_NTPase"/>
</dbReference>
<dbReference type="FunFam" id="3.40.50.300:FF:000366">
    <property type="entry name" value="GTPase, IMAP family member 2"/>
    <property type="match status" value="1"/>
</dbReference>
<dbReference type="InterPro" id="IPR036028">
    <property type="entry name" value="SH3-like_dom_sf"/>
</dbReference>
<dbReference type="InterPro" id="IPR006703">
    <property type="entry name" value="G_AIG1"/>
</dbReference>
<feature type="compositionally biased region" description="Basic and acidic residues" evidence="7">
    <location>
        <begin position="534"/>
        <end position="550"/>
    </location>
</feature>
<feature type="region of interest" description="Disordered" evidence="7">
    <location>
        <begin position="534"/>
        <end position="556"/>
    </location>
</feature>
<keyword evidence="11" id="KW-1185">Reference proteome</keyword>
<dbReference type="InterPro" id="IPR001452">
    <property type="entry name" value="SH3_domain"/>
</dbReference>
<feature type="coiled-coil region" evidence="6">
    <location>
        <begin position="410"/>
        <end position="444"/>
    </location>
</feature>
<evidence type="ECO:0000259" key="8">
    <source>
        <dbReference type="PROSITE" id="PS50002"/>
    </source>
</evidence>
<feature type="region of interest" description="Disordered" evidence="7">
    <location>
        <begin position="387"/>
        <end position="407"/>
    </location>
</feature>
<dbReference type="PANTHER" id="PTHR10903:SF170">
    <property type="entry name" value="GTPASE IMAP FAMILY MEMBER 7"/>
    <property type="match status" value="1"/>
</dbReference>
<sequence>MYKVKQSFKSISEYKRDNLNVRQGDIVEHVHVASDGNWIWVEHGKTEGWIPDYCVEKIDEESIAAQAHIATSQNRFDARSEHNANKDQISIDAKPSDDGYDYVDFNHKINVDTTGSHDKQLDNSSDYVEMDLNYSDSDTYDLGDQDEINEDIFKQLRIVMVGKTGSGKSATGNAILGKKYFKSKMAGLSVTKECQRGEIEIDDRKIIVVDTPGLFDTKLSPTKIEENILNCVHMTFPGPHVFLLVLQIGRFTKEEIESLEQLFDIFGKEMEAFSIILFTRVDDLENQNDTIEDYIEESGSPLTEYIEKCHGRYFAINNTATAEKKGEMVHKLLNLIDTVVKQNQNLCFSNNMFKDAKASVQETRIKMEMENLKEIEKIEHETEKMMKSSKLSLNKDEDGSNTARPSSVEIEDLYNEIGKANDLLKEKEREKKEAEDAYEAVKVDFQGLVKETKSKHNQRMLALKNTDFYHQMNTAVEEMKTIDERLQDISKKKNDDRNRQNRTIQQQLQKEEMELQSRMDKVFSDHRRYLEKMRKKSKEMEKQLTNDGKGKLCRVM</sequence>
<proteinExistence type="inferred from homology"/>
<dbReference type="AlphaFoldDB" id="A0A8S3RUM0"/>